<evidence type="ECO:0000313" key="2">
    <source>
        <dbReference type="Proteomes" id="UP001163835"/>
    </source>
</evidence>
<proteinExistence type="predicted"/>
<comment type="caution">
    <text evidence="1">The sequence shown here is derived from an EMBL/GenBank/DDBJ whole genome shotgun (WGS) entry which is preliminary data.</text>
</comment>
<accession>A0ACC1TKX6</accession>
<organism evidence="1 2">
    <name type="scientific">Lentinula aff. lateritia</name>
    <dbReference type="NCBI Taxonomy" id="2804960"/>
    <lineage>
        <taxon>Eukaryota</taxon>
        <taxon>Fungi</taxon>
        <taxon>Dikarya</taxon>
        <taxon>Basidiomycota</taxon>
        <taxon>Agaricomycotina</taxon>
        <taxon>Agaricomycetes</taxon>
        <taxon>Agaricomycetidae</taxon>
        <taxon>Agaricales</taxon>
        <taxon>Marasmiineae</taxon>
        <taxon>Omphalotaceae</taxon>
        <taxon>Lentinula</taxon>
    </lineage>
</organism>
<protein>
    <submittedName>
        <fullName evidence="1">Uncharacterized protein</fullName>
    </submittedName>
</protein>
<name>A0ACC1TKX6_9AGAR</name>
<dbReference type="Proteomes" id="UP001163835">
    <property type="component" value="Unassembled WGS sequence"/>
</dbReference>
<reference evidence="1" key="1">
    <citation type="submission" date="2022-09" db="EMBL/GenBank/DDBJ databases">
        <title>A Global Phylogenomic Analysis of the Shiitake Genus Lentinula.</title>
        <authorList>
            <consortium name="DOE Joint Genome Institute"/>
            <person name="Sierra-Patev S."/>
            <person name="Min B."/>
            <person name="Naranjo-Ortiz M."/>
            <person name="Looney B."/>
            <person name="Konkel Z."/>
            <person name="Slot J.C."/>
            <person name="Sakamoto Y."/>
            <person name="Steenwyk J.L."/>
            <person name="Rokas A."/>
            <person name="Carro J."/>
            <person name="Camarero S."/>
            <person name="Ferreira P."/>
            <person name="Molpeceres G."/>
            <person name="Ruiz-Duenas F.J."/>
            <person name="Serrano A."/>
            <person name="Henrissat B."/>
            <person name="Drula E."/>
            <person name="Hughes K.W."/>
            <person name="Mata J.L."/>
            <person name="Ishikawa N.K."/>
            <person name="Vargas-Isla R."/>
            <person name="Ushijima S."/>
            <person name="Smith C.A."/>
            <person name="Ahrendt S."/>
            <person name="Andreopoulos W."/>
            <person name="He G."/>
            <person name="Labutti K."/>
            <person name="Lipzen A."/>
            <person name="Ng V."/>
            <person name="Riley R."/>
            <person name="Sandor L."/>
            <person name="Barry K."/>
            <person name="Martinez A.T."/>
            <person name="Xiao Y."/>
            <person name="Gibbons J.G."/>
            <person name="Terashima K."/>
            <person name="Grigoriev I.V."/>
            <person name="Hibbett D.S."/>
        </authorList>
    </citation>
    <scope>NUCLEOTIDE SEQUENCE</scope>
    <source>
        <strain evidence="1">TMI1499</strain>
    </source>
</reference>
<sequence>MSQNTTRHYTSEQYLLPADTVETARLNHQHAWITQAFENRLHIAPVSLNTGDKVLESAAGSGIWALEFEAENAANGCIIDVECVDITNKQFPHQHPPNVHFSVNSATDLPLDWVSSFSYAHQRLLIVAMNDSLWKKVVKELYRVLQPGGWIELLEVEAQELHFDVGPQSKKLVSLIKAMYGAKGIIGNLGTYLPSILTQAGFTQIGFEIRDVPIGQSLADGNERKIFIRSKYWQNLWKAMKEPVLKGGGYGIVKTGEEYDELLQGCGGEWDNSDKAHTTYYAIFAQKPFY</sequence>
<dbReference type="EMBL" id="MU795707">
    <property type="protein sequence ID" value="KAJ3805041.1"/>
    <property type="molecule type" value="Genomic_DNA"/>
</dbReference>
<gene>
    <name evidence="1" type="ORF">F5876DRAFT_82248</name>
</gene>
<evidence type="ECO:0000313" key="1">
    <source>
        <dbReference type="EMBL" id="KAJ3805041.1"/>
    </source>
</evidence>
<keyword evidence="2" id="KW-1185">Reference proteome</keyword>